<organism evidence="1 2">
    <name type="scientific">Boletus reticuloceps</name>
    <dbReference type="NCBI Taxonomy" id="495285"/>
    <lineage>
        <taxon>Eukaryota</taxon>
        <taxon>Fungi</taxon>
        <taxon>Dikarya</taxon>
        <taxon>Basidiomycota</taxon>
        <taxon>Agaricomycotina</taxon>
        <taxon>Agaricomycetes</taxon>
        <taxon>Agaricomycetidae</taxon>
        <taxon>Boletales</taxon>
        <taxon>Boletineae</taxon>
        <taxon>Boletaceae</taxon>
        <taxon>Boletoideae</taxon>
        <taxon>Boletus</taxon>
    </lineage>
</organism>
<sequence>MPHGSPVRGGGNKLQGGLSDKWVAWGIRAACEFQLSGDVEAARRGQEQRIREAACDDYEMTGMTTRASEFMRA</sequence>
<dbReference type="Proteomes" id="UP000683000">
    <property type="component" value="Unassembled WGS sequence"/>
</dbReference>
<evidence type="ECO:0000313" key="2">
    <source>
        <dbReference type="Proteomes" id="UP000683000"/>
    </source>
</evidence>
<reference evidence="1" key="1">
    <citation type="submission" date="2021-03" db="EMBL/GenBank/DDBJ databases">
        <title>Evolutionary innovations through gain and loss of genes in the ectomycorrhizal Boletales.</title>
        <authorList>
            <person name="Wu G."/>
            <person name="Miyauchi S."/>
            <person name="Morin E."/>
            <person name="Yang Z.-L."/>
            <person name="Xu J."/>
            <person name="Martin F.M."/>
        </authorList>
    </citation>
    <scope>NUCLEOTIDE SEQUENCE</scope>
    <source>
        <strain evidence="1">BR01</strain>
    </source>
</reference>
<gene>
    <name evidence="1" type="ORF">JVT61DRAFT_4726</name>
</gene>
<evidence type="ECO:0000313" key="1">
    <source>
        <dbReference type="EMBL" id="KAG6374084.1"/>
    </source>
</evidence>
<keyword evidence="2" id="KW-1185">Reference proteome</keyword>
<protein>
    <submittedName>
        <fullName evidence="1">Uncharacterized protein</fullName>
    </submittedName>
</protein>
<name>A0A8I2YLH7_9AGAM</name>
<dbReference type="AlphaFoldDB" id="A0A8I2YLH7"/>
<dbReference type="EMBL" id="JAGFBS010000019">
    <property type="protein sequence ID" value="KAG6374084.1"/>
    <property type="molecule type" value="Genomic_DNA"/>
</dbReference>
<proteinExistence type="predicted"/>
<dbReference type="OrthoDB" id="10333307at2759"/>
<comment type="caution">
    <text evidence="1">The sequence shown here is derived from an EMBL/GenBank/DDBJ whole genome shotgun (WGS) entry which is preliminary data.</text>
</comment>
<accession>A0A8I2YLH7</accession>